<evidence type="ECO:0000313" key="2">
    <source>
        <dbReference type="Proteomes" id="UP000007947"/>
    </source>
</evidence>
<dbReference type="Proteomes" id="UP000007947">
    <property type="component" value="Chromosome"/>
</dbReference>
<dbReference type="Gene3D" id="3.30.460.40">
    <property type="match status" value="1"/>
</dbReference>
<organism evidence="1 2">
    <name type="scientific">Microlunatus phosphovorus (strain ATCC 700054 / DSM 10555 / JCM 9379 / NBRC 101784 / NCIMB 13414 / VKM Ac-1990 / NM-1)</name>
    <dbReference type="NCBI Taxonomy" id="1032480"/>
    <lineage>
        <taxon>Bacteria</taxon>
        <taxon>Bacillati</taxon>
        <taxon>Actinomycetota</taxon>
        <taxon>Actinomycetes</taxon>
        <taxon>Propionibacteriales</taxon>
        <taxon>Propionibacteriaceae</taxon>
        <taxon>Microlunatus</taxon>
    </lineage>
</organism>
<dbReference type="AlphaFoldDB" id="F5XJ84"/>
<dbReference type="Pfam" id="PF10706">
    <property type="entry name" value="Aminoglyc_resit"/>
    <property type="match status" value="1"/>
</dbReference>
<protein>
    <recommendedName>
        <fullName evidence="3">Aminoglycoside adenylyltransferase</fullName>
    </recommendedName>
</protein>
<keyword evidence="2" id="KW-1185">Reference proteome</keyword>
<evidence type="ECO:0000313" key="1">
    <source>
        <dbReference type="EMBL" id="BAK33410.1"/>
    </source>
</evidence>
<dbReference type="eggNOG" id="ENOG5033JYM">
    <property type="taxonomic scope" value="Bacteria"/>
</dbReference>
<proteinExistence type="predicted"/>
<accession>F5XJ84</accession>
<gene>
    <name evidence="1" type="ordered locus">MLP_03960</name>
</gene>
<dbReference type="EMBL" id="AP012204">
    <property type="protein sequence ID" value="BAK33410.1"/>
    <property type="molecule type" value="Genomic_DNA"/>
</dbReference>
<dbReference type="KEGG" id="mph:MLP_03960"/>
<name>F5XJ84_MICPN</name>
<sequence>MEDLAKVQLVAIAELVDAAGELNAPVWLRGGWAMDFFLGRVTREHLDIDWFVLVEDAARLREQLLQHGFVDVTTADPEQQIDLRRGRVDHGIAIIRLDDQGNAVVAGGTWAGEPWPVGMLDGRIGRIGDTRAPVISPGAQIEIKTMLPVWNPTLRRRQKDLDDVAALQAHCDRSNAERRSAQ</sequence>
<evidence type="ECO:0008006" key="3">
    <source>
        <dbReference type="Google" id="ProtNLM"/>
    </source>
</evidence>
<dbReference type="InterPro" id="IPR019646">
    <property type="entry name" value="Aminoglyc_AdlTrfase"/>
</dbReference>
<reference evidence="1 2" key="1">
    <citation type="submission" date="2011-05" db="EMBL/GenBank/DDBJ databases">
        <title>Whole genome sequence of Microlunatus phosphovorus NM-1.</title>
        <authorList>
            <person name="Hosoyama A."/>
            <person name="Sasaki K."/>
            <person name="Harada T."/>
            <person name="Igarashi R."/>
            <person name="Kawakoshi A."/>
            <person name="Sasagawa M."/>
            <person name="Fukada J."/>
            <person name="Nakamura S."/>
            <person name="Katano Y."/>
            <person name="Hanada S."/>
            <person name="Kamagata Y."/>
            <person name="Nakamura N."/>
            <person name="Yamazaki S."/>
            <person name="Fujita N."/>
        </authorList>
    </citation>
    <scope>NUCLEOTIDE SEQUENCE [LARGE SCALE GENOMIC DNA]</scope>
    <source>
        <strain evidence="2">ATCC 700054 / DSM 10555 / JCM 9379 / NBRC 101784 / NCIMB 13414 / VKM Ac-1990 / NM-1</strain>
    </source>
</reference>
<dbReference type="HOGENOM" id="CLU_110219_0_0_11"/>
<dbReference type="RefSeq" id="WP_013861299.1">
    <property type="nucleotide sequence ID" value="NC_015635.1"/>
</dbReference>